<dbReference type="EMBL" id="JAUEPS010000076">
    <property type="protein sequence ID" value="KAK0440454.1"/>
    <property type="molecule type" value="Genomic_DNA"/>
</dbReference>
<feature type="region of interest" description="Disordered" evidence="1">
    <location>
        <begin position="169"/>
        <end position="210"/>
    </location>
</feature>
<evidence type="ECO:0000313" key="2">
    <source>
        <dbReference type="EMBL" id="KAK0440454.1"/>
    </source>
</evidence>
<gene>
    <name evidence="2" type="ORF">EV420DRAFT_1485922</name>
</gene>
<sequence length="302" mass="33327">MTQASLHTMVPPSASNIPQKQKYNKNATAKLDIPVLKPYNYHDSSQYSLSSVNETTASVSVTSENSLILFQAPASPEDSPETASSSFLPIPSSAESLPGLSKAHRPYRRIPELVVPILPPYIQSLSAAVELRSIKVLDGGKLKTFIKKSIANAEFIRRIIEAQNSSLPSISDATLTHDPAVEDHDTGDTNLDRNELEDEQTSPDELDDSERQLRSRVYGAAYLDEDGEMVYGDVEGEDEFVDNERESDAEELNSVELGGTASKDESMWFSDDILDGDSDDDKPAYSFLPVWDSARYDAFERV</sequence>
<dbReference type="RefSeq" id="XP_060323615.1">
    <property type="nucleotide sequence ID" value="XM_060470320.1"/>
</dbReference>
<dbReference type="AlphaFoldDB" id="A0AA39JFM7"/>
<feature type="compositionally biased region" description="Acidic residues" evidence="1">
    <location>
        <begin position="241"/>
        <end position="253"/>
    </location>
</feature>
<accession>A0AA39JFM7</accession>
<feature type="region of interest" description="Disordered" evidence="1">
    <location>
        <begin position="1"/>
        <end position="23"/>
    </location>
</feature>
<feature type="compositionally biased region" description="Acidic residues" evidence="1">
    <location>
        <begin position="195"/>
        <end position="208"/>
    </location>
</feature>
<comment type="caution">
    <text evidence="2">The sequence shown here is derived from an EMBL/GenBank/DDBJ whole genome shotgun (WGS) entry which is preliminary data.</text>
</comment>
<feature type="compositionally biased region" description="Basic and acidic residues" evidence="1">
    <location>
        <begin position="179"/>
        <end position="194"/>
    </location>
</feature>
<proteinExistence type="predicted"/>
<feature type="compositionally biased region" description="Polar residues" evidence="1">
    <location>
        <begin position="13"/>
        <end position="23"/>
    </location>
</feature>
<evidence type="ECO:0000256" key="1">
    <source>
        <dbReference type="SAM" id="MobiDB-lite"/>
    </source>
</evidence>
<dbReference type="Proteomes" id="UP001175211">
    <property type="component" value="Unassembled WGS sequence"/>
</dbReference>
<organism evidence="2 3">
    <name type="scientific">Armillaria tabescens</name>
    <name type="common">Ringless honey mushroom</name>
    <name type="synonym">Agaricus tabescens</name>
    <dbReference type="NCBI Taxonomy" id="1929756"/>
    <lineage>
        <taxon>Eukaryota</taxon>
        <taxon>Fungi</taxon>
        <taxon>Dikarya</taxon>
        <taxon>Basidiomycota</taxon>
        <taxon>Agaricomycotina</taxon>
        <taxon>Agaricomycetes</taxon>
        <taxon>Agaricomycetidae</taxon>
        <taxon>Agaricales</taxon>
        <taxon>Marasmiineae</taxon>
        <taxon>Physalacriaceae</taxon>
        <taxon>Desarmillaria</taxon>
    </lineage>
</organism>
<keyword evidence="3" id="KW-1185">Reference proteome</keyword>
<reference evidence="2" key="1">
    <citation type="submission" date="2023-06" db="EMBL/GenBank/DDBJ databases">
        <authorList>
            <consortium name="Lawrence Berkeley National Laboratory"/>
            <person name="Ahrendt S."/>
            <person name="Sahu N."/>
            <person name="Indic B."/>
            <person name="Wong-Bajracharya J."/>
            <person name="Merenyi Z."/>
            <person name="Ke H.-M."/>
            <person name="Monk M."/>
            <person name="Kocsube S."/>
            <person name="Drula E."/>
            <person name="Lipzen A."/>
            <person name="Balint B."/>
            <person name="Henrissat B."/>
            <person name="Andreopoulos B."/>
            <person name="Martin F.M."/>
            <person name="Harder C.B."/>
            <person name="Rigling D."/>
            <person name="Ford K.L."/>
            <person name="Foster G.D."/>
            <person name="Pangilinan J."/>
            <person name="Papanicolaou A."/>
            <person name="Barry K."/>
            <person name="LaButti K."/>
            <person name="Viragh M."/>
            <person name="Koriabine M."/>
            <person name="Yan M."/>
            <person name="Riley R."/>
            <person name="Champramary S."/>
            <person name="Plett K.L."/>
            <person name="Tsai I.J."/>
            <person name="Slot J."/>
            <person name="Sipos G."/>
            <person name="Plett J."/>
            <person name="Nagy L.G."/>
            <person name="Grigoriev I.V."/>
        </authorList>
    </citation>
    <scope>NUCLEOTIDE SEQUENCE</scope>
    <source>
        <strain evidence="2">CCBAS 213</strain>
    </source>
</reference>
<evidence type="ECO:0000313" key="3">
    <source>
        <dbReference type="Proteomes" id="UP001175211"/>
    </source>
</evidence>
<feature type="region of interest" description="Disordered" evidence="1">
    <location>
        <begin position="241"/>
        <end position="282"/>
    </location>
</feature>
<protein>
    <submittedName>
        <fullName evidence="2">Uncharacterized protein</fullName>
    </submittedName>
</protein>
<name>A0AA39JFM7_ARMTA</name>
<dbReference type="GeneID" id="85353868"/>